<dbReference type="GO" id="GO:0016020">
    <property type="term" value="C:membrane"/>
    <property type="evidence" value="ECO:0007669"/>
    <property type="project" value="TreeGrafter"/>
</dbReference>
<protein>
    <submittedName>
        <fullName evidence="4">Proline iminopeptidase</fullName>
    </submittedName>
</protein>
<organism evidence="4 5">
    <name type="scientific">Legionella waltersii</name>
    <dbReference type="NCBI Taxonomy" id="66969"/>
    <lineage>
        <taxon>Bacteria</taxon>
        <taxon>Pseudomonadati</taxon>
        <taxon>Pseudomonadota</taxon>
        <taxon>Gammaproteobacteria</taxon>
        <taxon>Legionellales</taxon>
        <taxon>Legionellaceae</taxon>
        <taxon>Legionella</taxon>
    </lineage>
</organism>
<dbReference type="PRINTS" id="PR00793">
    <property type="entry name" value="PROAMNOPTASE"/>
</dbReference>
<dbReference type="AlphaFoldDB" id="A0A0W1ACA6"/>
<feature type="domain" description="AB hydrolase-1" evidence="3">
    <location>
        <begin position="27"/>
        <end position="133"/>
    </location>
</feature>
<proteinExistence type="inferred from homology"/>
<dbReference type="InterPro" id="IPR029058">
    <property type="entry name" value="AB_hydrolase_fold"/>
</dbReference>
<dbReference type="OrthoDB" id="5634425at2"/>
<evidence type="ECO:0000313" key="5">
    <source>
        <dbReference type="Proteomes" id="UP000054729"/>
    </source>
</evidence>
<dbReference type="GO" id="GO:0006508">
    <property type="term" value="P:proteolysis"/>
    <property type="evidence" value="ECO:0007669"/>
    <property type="project" value="InterPro"/>
</dbReference>
<dbReference type="Gene3D" id="3.40.50.1820">
    <property type="entry name" value="alpha/beta hydrolase"/>
    <property type="match status" value="1"/>
</dbReference>
<keyword evidence="5" id="KW-1185">Reference proteome</keyword>
<dbReference type="SUPFAM" id="SSF53474">
    <property type="entry name" value="alpha/beta-Hydrolases"/>
    <property type="match status" value="1"/>
</dbReference>
<evidence type="ECO:0000256" key="1">
    <source>
        <dbReference type="ARBA" id="ARBA00010088"/>
    </source>
</evidence>
<dbReference type="InterPro" id="IPR002410">
    <property type="entry name" value="Peptidase_S33"/>
</dbReference>
<dbReference type="RefSeq" id="WP_058480352.1">
    <property type="nucleotide sequence ID" value="NZ_CAAAIQ010000026.1"/>
</dbReference>
<evidence type="ECO:0000259" key="3">
    <source>
        <dbReference type="Pfam" id="PF00561"/>
    </source>
</evidence>
<dbReference type="PANTHER" id="PTHR43798:SF33">
    <property type="entry name" value="HYDROLASE, PUTATIVE (AFU_ORTHOLOGUE AFUA_2G14860)-RELATED"/>
    <property type="match status" value="1"/>
</dbReference>
<dbReference type="InterPro" id="IPR050266">
    <property type="entry name" value="AB_hydrolase_sf"/>
</dbReference>
<dbReference type="PANTHER" id="PTHR43798">
    <property type="entry name" value="MONOACYLGLYCEROL LIPASE"/>
    <property type="match status" value="1"/>
</dbReference>
<dbReference type="GO" id="GO:0008233">
    <property type="term" value="F:peptidase activity"/>
    <property type="evidence" value="ECO:0007669"/>
    <property type="project" value="InterPro"/>
</dbReference>
<evidence type="ECO:0000256" key="2">
    <source>
        <dbReference type="ARBA" id="ARBA00022801"/>
    </source>
</evidence>
<dbReference type="Pfam" id="PF00561">
    <property type="entry name" value="Abhydrolase_1"/>
    <property type="match status" value="1"/>
</dbReference>
<sequence length="297" mass="34986">MKAYNKYILPNPEFYITRFTKNPNLPYVLFIHGGPGLNCGIIEYLIEHHNLFNSLQYNIILYDQRNCGKSNKLPGHILHQDNTDDLQKIVLHLTDHCNLNICALIGHSYGAKLLFDYYKRFESTIPGVFISTAKSILTPRLNNLMLDLSYLKKSNVDLYNKIFNEIDDIDLNKLWKISEQLTPIFQENKDRPYLYWANLEYYNLVQEVQKRINLPLDTKTFISIRQDLYSSESNFSVNINELEIFKLWINGFHDFVMNGHEVAMSKDHGITTFYKSSHYPHLEENDRFSELLNEFIK</sequence>
<accession>A0A0W1ACA6</accession>
<evidence type="ECO:0000313" key="4">
    <source>
        <dbReference type="EMBL" id="KTD78900.1"/>
    </source>
</evidence>
<comment type="similarity">
    <text evidence="1">Belongs to the peptidase S33 family.</text>
</comment>
<name>A0A0W1ACA6_9GAMM</name>
<dbReference type="STRING" id="66969.Lwal_1670"/>
<gene>
    <name evidence="4" type="primary">pip_1</name>
    <name evidence="4" type="ORF">Lwal_1670</name>
</gene>
<comment type="caution">
    <text evidence="4">The sequence shown here is derived from an EMBL/GenBank/DDBJ whole genome shotgun (WGS) entry which is preliminary data.</text>
</comment>
<reference evidence="4 5" key="1">
    <citation type="submission" date="2015-11" db="EMBL/GenBank/DDBJ databases">
        <title>Genomic analysis of 38 Legionella species identifies large and diverse effector repertoires.</title>
        <authorList>
            <person name="Burstein D."/>
            <person name="Amaro F."/>
            <person name="Zusman T."/>
            <person name="Lifshitz Z."/>
            <person name="Cohen O."/>
            <person name="Gilbert J.A."/>
            <person name="Pupko T."/>
            <person name="Shuman H.A."/>
            <person name="Segal G."/>
        </authorList>
    </citation>
    <scope>NUCLEOTIDE SEQUENCE [LARGE SCALE GENOMIC DNA]</scope>
    <source>
        <strain evidence="4 5">ATCC 51914</strain>
    </source>
</reference>
<dbReference type="Proteomes" id="UP000054729">
    <property type="component" value="Unassembled WGS sequence"/>
</dbReference>
<dbReference type="PATRIC" id="fig|66969.6.peg.1822"/>
<dbReference type="InterPro" id="IPR000073">
    <property type="entry name" value="AB_hydrolase_1"/>
</dbReference>
<keyword evidence="2" id="KW-0378">Hydrolase</keyword>
<dbReference type="EMBL" id="LNZB01000038">
    <property type="protein sequence ID" value="KTD78900.1"/>
    <property type="molecule type" value="Genomic_DNA"/>
</dbReference>